<proteinExistence type="predicted"/>
<reference evidence="2 3" key="1">
    <citation type="submission" date="2011-11" db="EMBL/GenBank/DDBJ databases">
        <authorList>
            <consortium name="Tuberculosis Structural Genomics Consortium"/>
            <person name="Ioerger T.R."/>
        </authorList>
    </citation>
    <scope>NUCLEOTIDE SEQUENCE [LARGE SCALE GENOMIC DNA]</scope>
    <source>
        <strain evidence="3">ATCC 19527 / DSM 44167 / CIP 105390 / JCM 6362 / NCTC 10409 / 316</strain>
    </source>
</reference>
<evidence type="ECO:0008006" key="4">
    <source>
        <dbReference type="Google" id="ProtNLM"/>
    </source>
</evidence>
<keyword evidence="3" id="KW-1185">Reference proteome</keyword>
<protein>
    <recommendedName>
        <fullName evidence="4">Hemophore-related protein</fullName>
    </recommendedName>
</protein>
<dbReference type="eggNOG" id="ENOG5032BI0">
    <property type="taxonomic scope" value="Bacteria"/>
</dbReference>
<evidence type="ECO:0000313" key="3">
    <source>
        <dbReference type="Proteomes" id="UP000004915"/>
    </source>
</evidence>
<accession>G7CCJ5</accession>
<comment type="caution">
    <text evidence="2">The sequence shown here is derived from an EMBL/GenBank/DDBJ whole genome shotgun (WGS) entry which is preliminary data.</text>
</comment>
<sequence length="114" mass="11988">MNEMRLSPTRITVAVGAAALALSTGGGVAAAQPGMDRLINTTCSYNQVVAALNAHSPALAEEFAQAPLAQRMVSQFIAAPTQRRQQLARQAMATSAGQEYFGSMIQVADTCNNF</sequence>
<dbReference type="NCBIfam" id="TIGR04529">
    <property type="entry name" value="MTB_hemophore"/>
    <property type="match status" value="1"/>
</dbReference>
<dbReference type="Proteomes" id="UP000004915">
    <property type="component" value="Unassembled WGS sequence"/>
</dbReference>
<dbReference type="InterPro" id="IPR032407">
    <property type="entry name" value="MHB"/>
</dbReference>
<feature type="signal peptide" evidence="1">
    <location>
        <begin position="1"/>
        <end position="29"/>
    </location>
</feature>
<organism evidence="2 3">
    <name type="scientific">Mycolicibacterium thermoresistibile (strain ATCC 19527 / DSM 44167 / CIP 105390 / JCM 6362 / NCTC 10409 / 316)</name>
    <name type="common">Mycobacterium thermoresistibile</name>
    <dbReference type="NCBI Taxonomy" id="1078020"/>
    <lineage>
        <taxon>Bacteria</taxon>
        <taxon>Bacillati</taxon>
        <taxon>Actinomycetota</taxon>
        <taxon>Actinomycetes</taxon>
        <taxon>Mycobacteriales</taxon>
        <taxon>Mycobacteriaceae</taxon>
        <taxon>Mycolicibacterium</taxon>
    </lineage>
</organism>
<feature type="chain" id="PRO_5039645979" description="Hemophore-related protein" evidence="1">
    <location>
        <begin position="30"/>
        <end position="114"/>
    </location>
</feature>
<dbReference type="PATRIC" id="fig|1078020.3.peg.683"/>
<evidence type="ECO:0000313" key="2">
    <source>
        <dbReference type="EMBL" id="EHI14298.1"/>
    </source>
</evidence>
<name>G7CCJ5_MYCT3</name>
<evidence type="ECO:0000256" key="1">
    <source>
        <dbReference type="SAM" id="SignalP"/>
    </source>
</evidence>
<dbReference type="GO" id="GO:0020037">
    <property type="term" value="F:heme binding"/>
    <property type="evidence" value="ECO:0007669"/>
    <property type="project" value="InterPro"/>
</dbReference>
<keyword evidence="1" id="KW-0732">Signal</keyword>
<dbReference type="AlphaFoldDB" id="G7CCJ5"/>
<dbReference type="EMBL" id="AGVE01000018">
    <property type="protein sequence ID" value="EHI14298.1"/>
    <property type="molecule type" value="Genomic_DNA"/>
</dbReference>
<gene>
    <name evidence="2" type="ORF">KEK_03457</name>
</gene>